<evidence type="ECO:0000256" key="3">
    <source>
        <dbReference type="ARBA" id="ARBA00023004"/>
    </source>
</evidence>
<comment type="similarity">
    <text evidence="1 6">Belongs to the cytochrome P450 family.</text>
</comment>
<gene>
    <name evidence="7" type="ORF">BV898_17307</name>
</gene>
<evidence type="ECO:0000313" key="8">
    <source>
        <dbReference type="Proteomes" id="UP000192578"/>
    </source>
</evidence>
<feature type="binding site" description="axial binding residue" evidence="5">
    <location>
        <position position="85"/>
    </location>
    <ligand>
        <name>heme</name>
        <dbReference type="ChEBI" id="CHEBI:30413"/>
    </ligand>
    <ligandPart>
        <name>Fe</name>
        <dbReference type="ChEBI" id="CHEBI:18248"/>
    </ligandPart>
</feature>
<name>A0A9X6RMA8_HYPEX</name>
<keyword evidence="5 6" id="KW-0349">Heme</keyword>
<protein>
    <submittedName>
        <fullName evidence="7">Cytochrome P450 2U1</fullName>
    </submittedName>
</protein>
<evidence type="ECO:0000313" key="7">
    <source>
        <dbReference type="EMBL" id="OWA52865.1"/>
    </source>
</evidence>
<dbReference type="Proteomes" id="UP000192578">
    <property type="component" value="Unassembled WGS sequence"/>
</dbReference>
<evidence type="ECO:0000256" key="1">
    <source>
        <dbReference type="ARBA" id="ARBA00010617"/>
    </source>
</evidence>
<keyword evidence="8" id="KW-1185">Reference proteome</keyword>
<dbReference type="GO" id="GO:0005506">
    <property type="term" value="F:iron ion binding"/>
    <property type="evidence" value="ECO:0007669"/>
    <property type="project" value="InterPro"/>
</dbReference>
<dbReference type="InterPro" id="IPR001128">
    <property type="entry name" value="Cyt_P450"/>
</dbReference>
<dbReference type="GO" id="GO:0006805">
    <property type="term" value="P:xenobiotic metabolic process"/>
    <property type="evidence" value="ECO:0007669"/>
    <property type="project" value="TreeGrafter"/>
</dbReference>
<dbReference type="OrthoDB" id="2789670at2759"/>
<reference evidence="8" key="1">
    <citation type="submission" date="2017-01" db="EMBL/GenBank/DDBJ databases">
        <title>Comparative genomics of anhydrobiosis in the tardigrade Hypsibius dujardini.</title>
        <authorList>
            <person name="Yoshida Y."/>
            <person name="Koutsovoulos G."/>
            <person name="Laetsch D."/>
            <person name="Stevens L."/>
            <person name="Kumar S."/>
            <person name="Horikawa D."/>
            <person name="Ishino K."/>
            <person name="Komine S."/>
            <person name="Tomita M."/>
            <person name="Blaxter M."/>
            <person name="Arakawa K."/>
        </authorList>
    </citation>
    <scope>NUCLEOTIDE SEQUENCE [LARGE SCALE GENOMIC DNA]</scope>
    <source>
        <strain evidence="8">Z151</strain>
    </source>
</reference>
<dbReference type="Pfam" id="PF00067">
    <property type="entry name" value="p450"/>
    <property type="match status" value="1"/>
</dbReference>
<sequence>MIFEIQRCGNSAPLGVAHQSREDIQLEGYTIPKDTLIISNLFSIHRDSRYWKNPEKFDPTRFLDADRKLIRPEGFIPFSIGKRVCLGEALARMELFLSSQIYFAASH</sequence>
<dbReference type="PANTHER" id="PTHR24300:SF375">
    <property type="entry name" value="CYTOCHROME P450 FAMILY"/>
    <property type="match status" value="1"/>
</dbReference>
<comment type="caution">
    <text evidence="7">The sequence shown here is derived from an EMBL/GenBank/DDBJ whole genome shotgun (WGS) entry which is preliminary data.</text>
</comment>
<keyword evidence="6" id="KW-0560">Oxidoreductase</keyword>
<keyword evidence="2 5" id="KW-0479">Metal-binding</keyword>
<dbReference type="InterPro" id="IPR050182">
    <property type="entry name" value="Cytochrome_P450_fam2"/>
</dbReference>
<dbReference type="Gene3D" id="1.10.630.10">
    <property type="entry name" value="Cytochrome P450"/>
    <property type="match status" value="1"/>
</dbReference>
<keyword evidence="4 6" id="KW-0503">Monooxygenase</keyword>
<dbReference type="GO" id="GO:0006082">
    <property type="term" value="P:organic acid metabolic process"/>
    <property type="evidence" value="ECO:0007669"/>
    <property type="project" value="TreeGrafter"/>
</dbReference>
<dbReference type="EMBL" id="MTYJ01000290">
    <property type="protein sequence ID" value="OWA52865.1"/>
    <property type="molecule type" value="Genomic_DNA"/>
</dbReference>
<dbReference type="PROSITE" id="PS00086">
    <property type="entry name" value="CYTOCHROME_P450"/>
    <property type="match status" value="1"/>
</dbReference>
<evidence type="ECO:0000256" key="2">
    <source>
        <dbReference type="ARBA" id="ARBA00022723"/>
    </source>
</evidence>
<dbReference type="GO" id="GO:0020037">
    <property type="term" value="F:heme binding"/>
    <property type="evidence" value="ECO:0007669"/>
    <property type="project" value="InterPro"/>
</dbReference>
<dbReference type="InterPro" id="IPR017972">
    <property type="entry name" value="Cyt_P450_CS"/>
</dbReference>
<dbReference type="PANTHER" id="PTHR24300">
    <property type="entry name" value="CYTOCHROME P450 508A4-RELATED"/>
    <property type="match status" value="1"/>
</dbReference>
<dbReference type="GO" id="GO:0005737">
    <property type="term" value="C:cytoplasm"/>
    <property type="evidence" value="ECO:0007669"/>
    <property type="project" value="TreeGrafter"/>
</dbReference>
<dbReference type="InterPro" id="IPR036396">
    <property type="entry name" value="Cyt_P450_sf"/>
</dbReference>
<comment type="cofactor">
    <cofactor evidence="5">
        <name>heme</name>
        <dbReference type="ChEBI" id="CHEBI:30413"/>
    </cofactor>
</comment>
<evidence type="ECO:0000256" key="4">
    <source>
        <dbReference type="ARBA" id="ARBA00023033"/>
    </source>
</evidence>
<dbReference type="AlphaFoldDB" id="A0A9X6RMA8"/>
<dbReference type="InterPro" id="IPR002401">
    <property type="entry name" value="Cyt_P450_E_grp-I"/>
</dbReference>
<proteinExistence type="inferred from homology"/>
<evidence type="ECO:0000256" key="5">
    <source>
        <dbReference type="PIRSR" id="PIRSR602401-1"/>
    </source>
</evidence>
<keyword evidence="3 5" id="KW-0408">Iron</keyword>
<dbReference type="SUPFAM" id="SSF48264">
    <property type="entry name" value="Cytochrome P450"/>
    <property type="match status" value="1"/>
</dbReference>
<organism evidence="7 8">
    <name type="scientific">Hypsibius exemplaris</name>
    <name type="common">Freshwater tardigrade</name>
    <dbReference type="NCBI Taxonomy" id="2072580"/>
    <lineage>
        <taxon>Eukaryota</taxon>
        <taxon>Metazoa</taxon>
        <taxon>Ecdysozoa</taxon>
        <taxon>Tardigrada</taxon>
        <taxon>Eutardigrada</taxon>
        <taxon>Parachela</taxon>
        <taxon>Hypsibioidea</taxon>
        <taxon>Hypsibiidae</taxon>
        <taxon>Hypsibius</taxon>
    </lineage>
</organism>
<accession>A0A9X6RMA8</accession>
<evidence type="ECO:0000256" key="6">
    <source>
        <dbReference type="RuleBase" id="RU000461"/>
    </source>
</evidence>
<dbReference type="PRINTS" id="PR00463">
    <property type="entry name" value="EP450I"/>
</dbReference>
<dbReference type="GO" id="GO:0016712">
    <property type="term" value="F:oxidoreductase activity, acting on paired donors, with incorporation or reduction of molecular oxygen, reduced flavin or flavoprotein as one donor, and incorporation of one atom of oxygen"/>
    <property type="evidence" value="ECO:0007669"/>
    <property type="project" value="TreeGrafter"/>
</dbReference>